<dbReference type="AlphaFoldDB" id="A0A4R2GQZ0"/>
<evidence type="ECO:0000313" key="2">
    <source>
        <dbReference type="EMBL" id="TCO12372.1"/>
    </source>
</evidence>
<comment type="caution">
    <text evidence="2">The sequence shown here is derived from an EMBL/GenBank/DDBJ whole genome shotgun (WGS) entry which is preliminary data.</text>
</comment>
<reference evidence="2 3" key="1">
    <citation type="submission" date="2019-03" db="EMBL/GenBank/DDBJ databases">
        <title>Genomic Encyclopedia of Type Strains, Phase IV (KMG-IV): sequencing the most valuable type-strain genomes for metagenomic binning, comparative biology and taxonomic classification.</title>
        <authorList>
            <person name="Goeker M."/>
        </authorList>
    </citation>
    <scope>NUCLEOTIDE SEQUENCE [LARGE SCALE GENOMIC DNA]</scope>
    <source>
        <strain evidence="2 3">DSM 22958</strain>
    </source>
</reference>
<accession>A0A4R2GQZ0</accession>
<evidence type="ECO:0000313" key="3">
    <source>
        <dbReference type="Proteomes" id="UP000294881"/>
    </source>
</evidence>
<dbReference type="InterPro" id="IPR049820">
    <property type="entry name" value="Trnsprt_adja_ssu-like"/>
</dbReference>
<gene>
    <name evidence="2" type="ORF">EV666_10917</name>
</gene>
<dbReference type="NCBIfam" id="NF038354">
    <property type="entry name" value="trnsprt_adja_43"/>
    <property type="match status" value="1"/>
</dbReference>
<keyword evidence="1" id="KW-0472">Membrane</keyword>
<protein>
    <submittedName>
        <fullName evidence="2">Uncharacterized protein</fullName>
    </submittedName>
</protein>
<organism evidence="2 3">
    <name type="scientific">Camelimonas lactis</name>
    <dbReference type="NCBI Taxonomy" id="659006"/>
    <lineage>
        <taxon>Bacteria</taxon>
        <taxon>Pseudomonadati</taxon>
        <taxon>Pseudomonadota</taxon>
        <taxon>Alphaproteobacteria</taxon>
        <taxon>Hyphomicrobiales</taxon>
        <taxon>Chelatococcaceae</taxon>
        <taxon>Camelimonas</taxon>
    </lineage>
</organism>
<sequence>MLEAVDMMSYWMTAYVLVWPALVAVVLSVLVLSFIREWRAARKEGRAMI</sequence>
<proteinExistence type="predicted"/>
<keyword evidence="3" id="KW-1185">Reference proteome</keyword>
<dbReference type="EMBL" id="SLWL01000009">
    <property type="protein sequence ID" value="TCO12372.1"/>
    <property type="molecule type" value="Genomic_DNA"/>
</dbReference>
<evidence type="ECO:0000256" key="1">
    <source>
        <dbReference type="SAM" id="Phobius"/>
    </source>
</evidence>
<keyword evidence="1" id="KW-1133">Transmembrane helix</keyword>
<dbReference type="Proteomes" id="UP000294881">
    <property type="component" value="Unassembled WGS sequence"/>
</dbReference>
<name>A0A4R2GQZ0_9HYPH</name>
<feature type="transmembrane region" description="Helical" evidence="1">
    <location>
        <begin position="12"/>
        <end position="35"/>
    </location>
</feature>
<keyword evidence="1" id="KW-0812">Transmembrane</keyword>